<proteinExistence type="predicted"/>
<dbReference type="EMBL" id="OZ021738">
    <property type="protein sequence ID" value="CAK9319577.1"/>
    <property type="molecule type" value="Genomic_DNA"/>
</dbReference>
<sequence length="151" mass="16679">MSHLPWHPAVVCQQSLFGQSFEITSSSVSSDRRHPRATTSRSPTSPSARSFSDFSLSPLDLQCLPVTPLLPLSPRSQTRNKATVHPSVWQLTRLSAGHRANLCIRHQVLSCTPPTDVLYTVQRSVAWGRIDLGIRSGFESSLGAIQDFVRD</sequence>
<name>A0ABP0YGH1_9ROSI</name>
<evidence type="ECO:0000313" key="3">
    <source>
        <dbReference type="Proteomes" id="UP001642487"/>
    </source>
</evidence>
<dbReference type="Proteomes" id="UP001642487">
    <property type="component" value="Chromosome 4"/>
</dbReference>
<feature type="region of interest" description="Disordered" evidence="1">
    <location>
        <begin position="27"/>
        <end position="53"/>
    </location>
</feature>
<gene>
    <name evidence="2" type="ORF">CITCOLO1_LOCUS11585</name>
</gene>
<organism evidence="2 3">
    <name type="scientific">Citrullus colocynthis</name>
    <name type="common">colocynth</name>
    <dbReference type="NCBI Taxonomy" id="252529"/>
    <lineage>
        <taxon>Eukaryota</taxon>
        <taxon>Viridiplantae</taxon>
        <taxon>Streptophyta</taxon>
        <taxon>Embryophyta</taxon>
        <taxon>Tracheophyta</taxon>
        <taxon>Spermatophyta</taxon>
        <taxon>Magnoliopsida</taxon>
        <taxon>eudicotyledons</taxon>
        <taxon>Gunneridae</taxon>
        <taxon>Pentapetalae</taxon>
        <taxon>rosids</taxon>
        <taxon>fabids</taxon>
        <taxon>Cucurbitales</taxon>
        <taxon>Cucurbitaceae</taxon>
        <taxon>Benincaseae</taxon>
        <taxon>Citrullus</taxon>
    </lineage>
</organism>
<feature type="compositionally biased region" description="Low complexity" evidence="1">
    <location>
        <begin position="37"/>
        <end position="53"/>
    </location>
</feature>
<reference evidence="2 3" key="1">
    <citation type="submission" date="2024-03" db="EMBL/GenBank/DDBJ databases">
        <authorList>
            <person name="Gkanogiannis A."/>
            <person name="Becerra Lopez-Lavalle L."/>
        </authorList>
    </citation>
    <scope>NUCLEOTIDE SEQUENCE [LARGE SCALE GENOMIC DNA]</scope>
</reference>
<accession>A0ABP0YGH1</accession>
<evidence type="ECO:0000256" key="1">
    <source>
        <dbReference type="SAM" id="MobiDB-lite"/>
    </source>
</evidence>
<protein>
    <submittedName>
        <fullName evidence="2">Uncharacterized protein</fullName>
    </submittedName>
</protein>
<evidence type="ECO:0000313" key="2">
    <source>
        <dbReference type="EMBL" id="CAK9319577.1"/>
    </source>
</evidence>
<keyword evidence="3" id="KW-1185">Reference proteome</keyword>